<evidence type="ECO:0000313" key="3">
    <source>
        <dbReference type="Proteomes" id="UP001172082"/>
    </source>
</evidence>
<dbReference type="InterPro" id="IPR050378">
    <property type="entry name" value="Metallo-dep_Hydrolases_sf"/>
</dbReference>
<sequence>MLDIKFTGATIVDGSGSATYVADIGIVGDKIARIGNLSTLQARKIIDVKGKILCPGFIDVHTHDDNAILNMPDALPKISQGVTTAIVGNCGISSAPSKIEDIPPDPLNLLGKKEDFKFPTFKAYIDKINEIRPAVNIAALCGHLSLRNNAMTDLYRECTDQELDGMKRELALAMQQGAIGFSTGLAYGSSNSASTTEVIELAKVAAQYGGIYTTHLRNEFEEIIAALEESFTICDQADLPILVSHLKCAGIENWGRSEEVLNTISNAACYKRIHMDCYPYTAGSSTLDLKQVDEKVRILITWSDSHPDIAPKYLDEIALEWNMSQLESAKKLQPAGAVYFSMNEEDMQNILRHEKTMIGSDGLPHDPHPHPRLYGTFPRVLGKYVREHKLLTLSDAIRKMTSLPAKKFQFEKRGLIAEGFYADLIIFDWESINDTATFDQPKQLAEGIVHVLVNGKISYSKGSTTVERNGKYLTRSDQTIKQNKKI</sequence>
<comment type="caution">
    <text evidence="2">The sequence shown here is derived from an EMBL/GenBank/DDBJ whole genome shotgun (WGS) entry which is preliminary data.</text>
</comment>
<dbReference type="Gene3D" id="3.20.20.140">
    <property type="entry name" value="Metal-dependent hydrolases"/>
    <property type="match status" value="1"/>
</dbReference>
<dbReference type="SUPFAM" id="SSF51556">
    <property type="entry name" value="Metallo-dependent hydrolases"/>
    <property type="match status" value="1"/>
</dbReference>
<dbReference type="CDD" id="cd01297">
    <property type="entry name" value="D-aminoacylase"/>
    <property type="match status" value="1"/>
</dbReference>
<dbReference type="Gene3D" id="3.30.1490.130">
    <property type="entry name" value="D-aminoacylase. Domain 3"/>
    <property type="match status" value="1"/>
</dbReference>
<reference evidence="2" key="1">
    <citation type="submission" date="2023-06" db="EMBL/GenBank/DDBJ databases">
        <title>Genomic of Parafulvivirga corallium.</title>
        <authorList>
            <person name="Wang G."/>
        </authorList>
    </citation>
    <scope>NUCLEOTIDE SEQUENCE</scope>
    <source>
        <strain evidence="2">BMA10</strain>
    </source>
</reference>
<feature type="domain" description="Amidohydrolase 3" evidence="1">
    <location>
        <begin position="44"/>
        <end position="244"/>
    </location>
</feature>
<dbReference type="InterPro" id="IPR023100">
    <property type="entry name" value="D-aminoacylase_insert_dom_sf"/>
</dbReference>
<proteinExistence type="predicted"/>
<dbReference type="PANTHER" id="PTHR11647">
    <property type="entry name" value="HYDRANTOINASE/DIHYDROPYRIMIDINASE FAMILY MEMBER"/>
    <property type="match status" value="1"/>
</dbReference>
<keyword evidence="3" id="KW-1185">Reference proteome</keyword>
<dbReference type="InterPro" id="IPR032466">
    <property type="entry name" value="Metal_Hydrolase"/>
</dbReference>
<dbReference type="RefSeq" id="WP_346752563.1">
    <property type="nucleotide sequence ID" value="NZ_JAUJEA010000004.1"/>
</dbReference>
<dbReference type="EC" id="3.5.1.-" evidence="2"/>
<dbReference type="EMBL" id="JAUJEA010000004">
    <property type="protein sequence ID" value="MDN5202539.1"/>
    <property type="molecule type" value="Genomic_DNA"/>
</dbReference>
<feature type="domain" description="Amidohydrolase 3" evidence="1">
    <location>
        <begin position="324"/>
        <end position="459"/>
    </location>
</feature>
<dbReference type="InterPro" id="IPR011059">
    <property type="entry name" value="Metal-dep_hydrolase_composite"/>
</dbReference>
<protein>
    <submittedName>
        <fullName evidence="2">D-aminoacylase</fullName>
        <ecNumber evidence="2">3.5.1.-</ecNumber>
    </submittedName>
</protein>
<keyword evidence="2" id="KW-0378">Hydrolase</keyword>
<dbReference type="SUPFAM" id="SSF51338">
    <property type="entry name" value="Composite domain of metallo-dependent hydrolases"/>
    <property type="match status" value="1"/>
</dbReference>
<dbReference type="Gene3D" id="2.30.40.10">
    <property type="entry name" value="Urease, subunit C, domain 1"/>
    <property type="match status" value="1"/>
</dbReference>
<organism evidence="2 3">
    <name type="scientific">Splendidivirga corallicola</name>
    <dbReference type="NCBI Taxonomy" id="3051826"/>
    <lineage>
        <taxon>Bacteria</taxon>
        <taxon>Pseudomonadati</taxon>
        <taxon>Bacteroidota</taxon>
        <taxon>Cytophagia</taxon>
        <taxon>Cytophagales</taxon>
        <taxon>Splendidivirgaceae</taxon>
        <taxon>Splendidivirga</taxon>
    </lineage>
</organism>
<dbReference type="GO" id="GO:0016787">
    <property type="term" value="F:hydrolase activity"/>
    <property type="evidence" value="ECO:0007669"/>
    <property type="project" value="UniProtKB-KW"/>
</dbReference>
<evidence type="ECO:0000259" key="1">
    <source>
        <dbReference type="Pfam" id="PF07969"/>
    </source>
</evidence>
<dbReference type="Pfam" id="PF07969">
    <property type="entry name" value="Amidohydro_3"/>
    <property type="match status" value="2"/>
</dbReference>
<gene>
    <name evidence="2" type="ORF">QQ008_14220</name>
</gene>
<dbReference type="InterPro" id="IPR013108">
    <property type="entry name" value="Amidohydro_3"/>
</dbReference>
<dbReference type="Proteomes" id="UP001172082">
    <property type="component" value="Unassembled WGS sequence"/>
</dbReference>
<evidence type="ECO:0000313" key="2">
    <source>
        <dbReference type="EMBL" id="MDN5202539.1"/>
    </source>
</evidence>
<name>A0ABT8KP78_9BACT</name>
<dbReference type="PANTHER" id="PTHR11647:SF1">
    <property type="entry name" value="COLLAPSIN RESPONSE MEDIATOR PROTEIN"/>
    <property type="match status" value="1"/>
</dbReference>
<accession>A0ABT8KP78</accession>